<evidence type="ECO:0000313" key="1">
    <source>
        <dbReference type="EMBL" id="MBM6874280.1"/>
    </source>
</evidence>
<comment type="caution">
    <text evidence="1">The sequence shown here is derived from an EMBL/GenBank/DDBJ whole genome shotgun (WGS) entry which is preliminary data.</text>
</comment>
<proteinExistence type="predicted"/>
<evidence type="ECO:0008006" key="3">
    <source>
        <dbReference type="Google" id="ProtNLM"/>
    </source>
</evidence>
<dbReference type="Gene3D" id="3.30.420.240">
    <property type="match status" value="1"/>
</dbReference>
<organism evidence="1 2">
    <name type="scientific">Fusobacterium mortiferum</name>
    <dbReference type="NCBI Taxonomy" id="850"/>
    <lineage>
        <taxon>Bacteria</taxon>
        <taxon>Fusobacteriati</taxon>
        <taxon>Fusobacteriota</taxon>
        <taxon>Fusobacteriia</taxon>
        <taxon>Fusobacteriales</taxon>
        <taxon>Fusobacteriaceae</taxon>
        <taxon>Fusobacterium</taxon>
    </lineage>
</organism>
<accession>A0ABS2FZ86</accession>
<protein>
    <recommendedName>
        <fullName evidence="3">Helicase ATP-binding domain-containing protein</fullName>
    </recommendedName>
</protein>
<dbReference type="Proteomes" id="UP000728968">
    <property type="component" value="Unassembled WGS sequence"/>
</dbReference>
<dbReference type="RefSeq" id="WP_204715536.1">
    <property type="nucleotide sequence ID" value="NZ_JACJLT010000005.1"/>
</dbReference>
<dbReference type="EMBL" id="JACJLT010000005">
    <property type="protein sequence ID" value="MBM6874280.1"/>
    <property type="molecule type" value="Genomic_DNA"/>
</dbReference>
<dbReference type="SUPFAM" id="SSF52540">
    <property type="entry name" value="P-loop containing nucleoside triphosphate hydrolases"/>
    <property type="match status" value="1"/>
</dbReference>
<dbReference type="InterPro" id="IPR027417">
    <property type="entry name" value="P-loop_NTPase"/>
</dbReference>
<dbReference type="Pfam" id="PF13245">
    <property type="entry name" value="AAA_19"/>
    <property type="match status" value="1"/>
</dbReference>
<name>A0ABS2FZ86_FUSMR</name>
<keyword evidence="2" id="KW-1185">Reference proteome</keyword>
<reference evidence="1 2" key="1">
    <citation type="journal article" date="2021" name="Sci. Rep.">
        <title>The distribution of antibiotic resistance genes in chicken gut microbiota commensals.</title>
        <authorList>
            <person name="Juricova H."/>
            <person name="Matiasovicova J."/>
            <person name="Kubasova T."/>
            <person name="Cejkova D."/>
            <person name="Rychlik I."/>
        </authorList>
    </citation>
    <scope>NUCLEOTIDE SEQUENCE [LARGE SCALE GENOMIC DNA]</scope>
    <source>
        <strain evidence="1 2">An425</strain>
    </source>
</reference>
<sequence length="505" mass="58097">MVSDEIRLEFFKNLKEYRGFPYYFVKSVLNMHLIYKGQKDILESFENNKITVVTSGHSTGKTAIEAGICLYWLCTRYKARVIVIAPTWRQLQTVFYAEVNKWYSKSILKNMDLFLLKQSIMQFNHDVLKKEWFMLPISPKSSDQLQGQHGDKSIQVEEIMKNLGIEFIDPEDLELQETIIKLLQNPGEKKEDEDLLVIVDEASGVKDEMIEVLLGADPSKVLVCGNMTKTTGFFYEMAFGNKKTGVNVIKLSSENSPWMKKSNIQTIAETYGKDSNIYRVRILGLPPDGDEDTCISRELVEKSKNVPKAIDFKDIEILGVDPARYGGDYTAGWSSTGSEFKEEFYYDKKSTMNCIGNIVKWCQRSREKKHYLLLDATGIGAPIADRLYEIIDEDYIKLKSESNYTPLLPNLEIIEINNNGSPFNDKEYANTITEMFYFLKELLEDGKIIFPDDDELLQDIISRKYLFTSDGKLIVEKKEELKKRIKRSPGKGDAFLLAVYGWKYI</sequence>
<evidence type="ECO:0000313" key="2">
    <source>
        <dbReference type="Proteomes" id="UP000728968"/>
    </source>
</evidence>
<dbReference type="Gene3D" id="3.40.50.300">
    <property type="entry name" value="P-loop containing nucleotide triphosphate hydrolases"/>
    <property type="match status" value="2"/>
</dbReference>
<gene>
    <name evidence="1" type="ORF">H6A04_01160</name>
</gene>